<evidence type="ECO:0000256" key="2">
    <source>
        <dbReference type="ARBA" id="ARBA00023034"/>
    </source>
</evidence>
<evidence type="ECO:0000313" key="5">
    <source>
        <dbReference type="EMBL" id="SDY96531.1"/>
    </source>
</evidence>
<dbReference type="InterPro" id="IPR008628">
    <property type="entry name" value="GPP34-like"/>
</dbReference>
<dbReference type="GO" id="GO:0070273">
    <property type="term" value="F:phosphatidylinositol-4-phosphate binding"/>
    <property type="evidence" value="ECO:0007669"/>
    <property type="project" value="InterPro"/>
</dbReference>
<dbReference type="GO" id="GO:0012505">
    <property type="term" value="C:endomembrane system"/>
    <property type="evidence" value="ECO:0007669"/>
    <property type="project" value="UniProtKB-ARBA"/>
</dbReference>
<keyword evidence="6" id="KW-1185">Reference proteome</keyword>
<evidence type="ECO:0000256" key="3">
    <source>
        <dbReference type="ARBA" id="ARBA00023121"/>
    </source>
</evidence>
<dbReference type="Proteomes" id="UP000199632">
    <property type="component" value="Unassembled WGS sequence"/>
</dbReference>
<protein>
    <submittedName>
        <fullName evidence="5">Golgi phosphoprotein 3 (GPP34)</fullName>
    </submittedName>
</protein>
<evidence type="ECO:0000313" key="6">
    <source>
        <dbReference type="Proteomes" id="UP000199632"/>
    </source>
</evidence>
<name>A0A1H3P632_9ACTN</name>
<sequence length="208" mass="21967">MRLREELFVLGFDNAGKPAVHPESLDIGVAGARLVELVLAGRVGVSGGRLGVIEAVSTGDAETDALLAAIGRATKPPPLAGALNQLRTGAGDTVRADLLAEGVLTKVAQRRLGLLSVTRYPVDETVVRSITVRMWYAAHGRSQPDEPTAALCGLVHAVLLHDHVFVAMPLAGLDQRLREIRGKLSDPVREIIDAVGTTVASAAFAIYR</sequence>
<keyword evidence="3" id="KW-0446">Lipid-binding</keyword>
<keyword evidence="2" id="KW-0333">Golgi apparatus</keyword>
<reference evidence="6" key="1">
    <citation type="submission" date="2016-10" db="EMBL/GenBank/DDBJ databases">
        <authorList>
            <person name="Varghese N."/>
            <person name="Submissions S."/>
        </authorList>
    </citation>
    <scope>NUCLEOTIDE SEQUENCE [LARGE SCALE GENOMIC DNA]</scope>
    <source>
        <strain evidence="6">DSM 44718</strain>
    </source>
</reference>
<dbReference type="Gene3D" id="1.10.3630.10">
    <property type="entry name" value="yeast vps74-n-term truncation variant domain like"/>
    <property type="match status" value="1"/>
</dbReference>
<dbReference type="EMBL" id="FNQB01000001">
    <property type="protein sequence ID" value="SDY96531.1"/>
    <property type="molecule type" value="Genomic_DNA"/>
</dbReference>
<dbReference type="Pfam" id="PF05719">
    <property type="entry name" value="GPP34"/>
    <property type="match status" value="1"/>
</dbReference>
<proteinExistence type="predicted"/>
<keyword evidence="4" id="KW-0472">Membrane</keyword>
<comment type="subcellular location">
    <subcellularLocation>
        <location evidence="1">Golgi apparatus membrane</location>
        <topology evidence="1">Peripheral membrane protein</topology>
        <orientation evidence="1">Cytoplasmic side</orientation>
    </subcellularLocation>
</comment>
<organism evidence="5 6">
    <name type="scientific">Asanoa ishikariensis</name>
    <dbReference type="NCBI Taxonomy" id="137265"/>
    <lineage>
        <taxon>Bacteria</taxon>
        <taxon>Bacillati</taxon>
        <taxon>Actinomycetota</taxon>
        <taxon>Actinomycetes</taxon>
        <taxon>Micromonosporales</taxon>
        <taxon>Micromonosporaceae</taxon>
        <taxon>Asanoa</taxon>
    </lineage>
</organism>
<evidence type="ECO:0000256" key="1">
    <source>
        <dbReference type="ARBA" id="ARBA00004255"/>
    </source>
</evidence>
<evidence type="ECO:0000256" key="4">
    <source>
        <dbReference type="ARBA" id="ARBA00023136"/>
    </source>
</evidence>
<dbReference type="AlphaFoldDB" id="A0A1H3P632"/>
<dbReference type="InterPro" id="IPR038261">
    <property type="entry name" value="GPP34-like_sf"/>
</dbReference>
<dbReference type="GO" id="GO:0005737">
    <property type="term" value="C:cytoplasm"/>
    <property type="evidence" value="ECO:0007669"/>
    <property type="project" value="UniProtKB-ARBA"/>
</dbReference>
<dbReference type="RefSeq" id="WP_176984877.1">
    <property type="nucleotide sequence ID" value="NZ_BOND01000025.1"/>
</dbReference>
<accession>A0A1H3P632</accession>
<dbReference type="STRING" id="137265.SAMN05421684_2610"/>
<gene>
    <name evidence="5" type="ORF">SAMN05421684_2610</name>
</gene>